<evidence type="ECO:0000256" key="2">
    <source>
        <dbReference type="ARBA" id="ARBA00022475"/>
    </source>
</evidence>
<dbReference type="PROSITE" id="PS50893">
    <property type="entry name" value="ABC_TRANSPORTER_2"/>
    <property type="match status" value="1"/>
</dbReference>
<evidence type="ECO:0000313" key="6">
    <source>
        <dbReference type="EMBL" id="MDR9849688.1"/>
    </source>
</evidence>
<dbReference type="RefSeq" id="WP_310840351.1">
    <property type="nucleotide sequence ID" value="NZ_JAVLSJ010000007.1"/>
</dbReference>
<dbReference type="InterPro" id="IPR027417">
    <property type="entry name" value="P-loop_NTPase"/>
</dbReference>
<gene>
    <name evidence="6" type="ORF">RI048_15750</name>
</gene>
<evidence type="ECO:0000259" key="5">
    <source>
        <dbReference type="PROSITE" id="PS50893"/>
    </source>
</evidence>
<dbReference type="PANTHER" id="PTHR45772">
    <property type="entry name" value="CONSERVED COMPONENT OF ABC TRANSPORTER FOR NATURAL AMINO ACIDS-RELATED"/>
    <property type="match status" value="1"/>
</dbReference>
<evidence type="ECO:0000313" key="7">
    <source>
        <dbReference type="Proteomes" id="UP001246576"/>
    </source>
</evidence>
<keyword evidence="7" id="KW-1185">Reference proteome</keyword>
<reference evidence="6" key="1">
    <citation type="submission" date="2023-09" db="EMBL/GenBank/DDBJ databases">
        <title>Description of first Herbaspirillum huttiense subsp. nephrolepsisexaltata and Herbaspirillum huttiense subsp. lycopersicon.</title>
        <authorList>
            <person name="Poudel M."/>
            <person name="Sharma A."/>
            <person name="Goss E."/>
            <person name="Tapia J.H."/>
            <person name="Harmon C.M."/>
            <person name="Jones J.B."/>
        </authorList>
    </citation>
    <scope>NUCLEOTIDE SEQUENCE</scope>
    <source>
        <strain evidence="6">SE1</strain>
    </source>
</reference>
<dbReference type="SUPFAM" id="SSF52540">
    <property type="entry name" value="P-loop containing nucleoside triphosphate hydrolases"/>
    <property type="match status" value="1"/>
</dbReference>
<dbReference type="InterPro" id="IPR032823">
    <property type="entry name" value="BCA_ABC_TP_C"/>
</dbReference>
<dbReference type="Proteomes" id="UP001246576">
    <property type="component" value="Unassembled WGS sequence"/>
</dbReference>
<dbReference type="InterPro" id="IPR003439">
    <property type="entry name" value="ABC_transporter-like_ATP-bd"/>
</dbReference>
<accession>A0ABU2END5</accession>
<organism evidence="6 7">
    <name type="scientific">Herbaspirillum huttiense subsp. lycopersici</name>
    <dbReference type="NCBI Taxonomy" id="3074428"/>
    <lineage>
        <taxon>Bacteria</taxon>
        <taxon>Pseudomonadati</taxon>
        <taxon>Pseudomonadota</taxon>
        <taxon>Betaproteobacteria</taxon>
        <taxon>Burkholderiales</taxon>
        <taxon>Oxalobacteraceae</taxon>
        <taxon>Herbaspirillum</taxon>
    </lineage>
</organism>
<dbReference type="Gene3D" id="3.40.50.300">
    <property type="entry name" value="P-loop containing nucleotide triphosphate hydrolases"/>
    <property type="match status" value="1"/>
</dbReference>
<dbReference type="Pfam" id="PF12399">
    <property type="entry name" value="BCA_ABC_TP_C"/>
    <property type="match status" value="1"/>
</dbReference>
<evidence type="ECO:0000256" key="3">
    <source>
        <dbReference type="ARBA" id="ARBA00022741"/>
    </source>
</evidence>
<dbReference type="EMBL" id="JAVLSJ010000007">
    <property type="protein sequence ID" value="MDR9849688.1"/>
    <property type="molecule type" value="Genomic_DNA"/>
</dbReference>
<dbReference type="SMART" id="SM00382">
    <property type="entry name" value="AAA"/>
    <property type="match status" value="1"/>
</dbReference>
<feature type="domain" description="ABC transporter" evidence="5">
    <location>
        <begin position="35"/>
        <end position="283"/>
    </location>
</feature>
<keyword evidence="1" id="KW-0813">Transport</keyword>
<evidence type="ECO:0000256" key="1">
    <source>
        <dbReference type="ARBA" id="ARBA00022448"/>
    </source>
</evidence>
<comment type="caution">
    <text evidence="6">The sequence shown here is derived from an EMBL/GenBank/DDBJ whole genome shotgun (WGS) entry which is preliminary data.</text>
</comment>
<proteinExistence type="predicted"/>
<dbReference type="PANTHER" id="PTHR45772:SF1">
    <property type="entry name" value="ABC TRANSPORTER ATP-BINDING PROTEIN"/>
    <property type="match status" value="1"/>
</dbReference>
<keyword evidence="2" id="KW-1003">Cell membrane</keyword>
<evidence type="ECO:0000256" key="4">
    <source>
        <dbReference type="ARBA" id="ARBA00022840"/>
    </source>
</evidence>
<dbReference type="InterPro" id="IPR003593">
    <property type="entry name" value="AAA+_ATPase"/>
</dbReference>
<sequence>MSMSGTLELALPAHVDADAGTSAQRSVQAGVAPVLQLEGISLSFGGVQALRHVDLALHEREILAVIGPNGAGKSSLVNVMSGLYRPTQGTVSLAGKRFRQVPTARLARLGVARTFQNLALFKGLSVRDNIVLGRVDAMRSSFVEQIAGLGRARRERNEARALAAQMMDFLDLRAHAERPVGGLPYGLQKRVELARALVAQPRVLLLDEPMAGMTVTEKSEMTHFVRAARDQFGTAILLIEHDIGLVFGLSDRVVVLQHGSKIADGAPAEVRQDAAVIEAYLGVAQPEHHTTQEAA</sequence>
<dbReference type="GO" id="GO:0005524">
    <property type="term" value="F:ATP binding"/>
    <property type="evidence" value="ECO:0007669"/>
    <property type="project" value="UniProtKB-KW"/>
</dbReference>
<dbReference type="InterPro" id="IPR051120">
    <property type="entry name" value="ABC_AA/LPS_Transport"/>
</dbReference>
<keyword evidence="4 6" id="KW-0067">ATP-binding</keyword>
<dbReference type="Pfam" id="PF00005">
    <property type="entry name" value="ABC_tran"/>
    <property type="match status" value="1"/>
</dbReference>
<keyword evidence="3" id="KW-0547">Nucleotide-binding</keyword>
<dbReference type="CDD" id="cd03219">
    <property type="entry name" value="ABC_Mj1267_LivG_branched"/>
    <property type="match status" value="1"/>
</dbReference>
<name>A0ABU2END5_9BURK</name>
<keyword evidence="2" id="KW-0472">Membrane</keyword>
<protein>
    <submittedName>
        <fullName evidence="6">ABC transporter ATP-binding protein</fullName>
    </submittedName>
</protein>